<evidence type="ECO:0000313" key="1">
    <source>
        <dbReference type="EMBL" id="KAI9386366.1"/>
    </source>
</evidence>
<sequence length="134" mass="15257">MILSLTPSTVPTISFTVVVAGSKALISTFFSPKTELTVALFPTPVFPRTKMFKEKSKSSFPSASSCVAIFLAFSRLKLLINNQPVQHLCNYGIFRGLSESLDNPQELHCHFLYLLNHHIFFIQIILHYIHDRFR</sequence>
<dbReference type="Proteomes" id="UP000006729">
    <property type="component" value="Chromosome 10"/>
</dbReference>
<organism evidence="1 2">
    <name type="scientific">Populus trichocarpa</name>
    <name type="common">Western balsam poplar</name>
    <name type="synonym">Populus balsamifera subsp. trichocarpa</name>
    <dbReference type="NCBI Taxonomy" id="3694"/>
    <lineage>
        <taxon>Eukaryota</taxon>
        <taxon>Viridiplantae</taxon>
        <taxon>Streptophyta</taxon>
        <taxon>Embryophyta</taxon>
        <taxon>Tracheophyta</taxon>
        <taxon>Spermatophyta</taxon>
        <taxon>Magnoliopsida</taxon>
        <taxon>eudicotyledons</taxon>
        <taxon>Gunneridae</taxon>
        <taxon>Pentapetalae</taxon>
        <taxon>rosids</taxon>
        <taxon>fabids</taxon>
        <taxon>Malpighiales</taxon>
        <taxon>Salicaceae</taxon>
        <taxon>Saliceae</taxon>
        <taxon>Populus</taxon>
    </lineage>
</organism>
<dbReference type="EMBL" id="CM009299">
    <property type="protein sequence ID" value="KAI9386366.1"/>
    <property type="molecule type" value="Genomic_DNA"/>
</dbReference>
<accession>A0ACC0SBZ7</accession>
<comment type="caution">
    <text evidence="1">The sequence shown here is derived from an EMBL/GenBank/DDBJ whole genome shotgun (WGS) entry which is preliminary data.</text>
</comment>
<evidence type="ECO:0000313" key="2">
    <source>
        <dbReference type="Proteomes" id="UP000006729"/>
    </source>
</evidence>
<proteinExistence type="predicted"/>
<keyword evidence="2" id="KW-1185">Reference proteome</keyword>
<protein>
    <submittedName>
        <fullName evidence="1">Uncharacterized protein</fullName>
    </submittedName>
</protein>
<gene>
    <name evidence="1" type="ORF">POPTR_010G014401v4</name>
</gene>
<name>A0ACC0SBZ7_POPTR</name>
<reference evidence="1 2" key="1">
    <citation type="journal article" date="2006" name="Science">
        <title>The genome of black cottonwood, Populus trichocarpa (Torr. &amp; Gray).</title>
        <authorList>
            <person name="Tuskan G.A."/>
            <person name="Difazio S."/>
            <person name="Jansson S."/>
            <person name="Bohlmann J."/>
            <person name="Grigoriev I."/>
            <person name="Hellsten U."/>
            <person name="Putnam N."/>
            <person name="Ralph S."/>
            <person name="Rombauts S."/>
            <person name="Salamov A."/>
            <person name="Schein J."/>
            <person name="Sterck L."/>
            <person name="Aerts A."/>
            <person name="Bhalerao R.R."/>
            <person name="Bhalerao R.P."/>
            <person name="Blaudez D."/>
            <person name="Boerjan W."/>
            <person name="Brun A."/>
            <person name="Brunner A."/>
            <person name="Busov V."/>
            <person name="Campbell M."/>
            <person name="Carlson J."/>
            <person name="Chalot M."/>
            <person name="Chapman J."/>
            <person name="Chen G.L."/>
            <person name="Cooper D."/>
            <person name="Coutinho P.M."/>
            <person name="Couturier J."/>
            <person name="Covert S."/>
            <person name="Cronk Q."/>
            <person name="Cunningham R."/>
            <person name="Davis J."/>
            <person name="Degroeve S."/>
            <person name="Dejardin A."/>
            <person name="Depamphilis C."/>
            <person name="Detter J."/>
            <person name="Dirks B."/>
            <person name="Dubchak I."/>
            <person name="Duplessis S."/>
            <person name="Ehlting J."/>
            <person name="Ellis B."/>
            <person name="Gendler K."/>
            <person name="Goodstein D."/>
            <person name="Gribskov M."/>
            <person name="Grimwood J."/>
            <person name="Groover A."/>
            <person name="Gunter L."/>
            <person name="Hamberger B."/>
            <person name="Heinze B."/>
            <person name="Helariutta Y."/>
            <person name="Henrissat B."/>
            <person name="Holligan D."/>
            <person name="Holt R."/>
            <person name="Huang W."/>
            <person name="Islam-Faridi N."/>
            <person name="Jones S."/>
            <person name="Jones-Rhoades M."/>
            <person name="Jorgensen R."/>
            <person name="Joshi C."/>
            <person name="Kangasjarvi J."/>
            <person name="Karlsson J."/>
            <person name="Kelleher C."/>
            <person name="Kirkpatrick R."/>
            <person name="Kirst M."/>
            <person name="Kohler A."/>
            <person name="Kalluri U."/>
            <person name="Larimer F."/>
            <person name="Leebens-Mack J."/>
            <person name="Leple J.C."/>
            <person name="Locascio P."/>
            <person name="Lou Y."/>
            <person name="Lucas S."/>
            <person name="Martin F."/>
            <person name="Montanini B."/>
            <person name="Napoli C."/>
            <person name="Nelson D.R."/>
            <person name="Nelson C."/>
            <person name="Nieminen K."/>
            <person name="Nilsson O."/>
            <person name="Pereda V."/>
            <person name="Peter G."/>
            <person name="Philippe R."/>
            <person name="Pilate G."/>
            <person name="Poliakov A."/>
            <person name="Razumovskaya J."/>
            <person name="Richardson P."/>
            <person name="Rinaldi C."/>
            <person name="Ritland K."/>
            <person name="Rouze P."/>
            <person name="Ryaboy D."/>
            <person name="Schmutz J."/>
            <person name="Schrader J."/>
            <person name="Segerman B."/>
            <person name="Shin H."/>
            <person name="Siddiqui A."/>
            <person name="Sterky F."/>
            <person name="Terry A."/>
            <person name="Tsai C.J."/>
            <person name="Uberbacher E."/>
            <person name="Unneberg P."/>
            <person name="Vahala J."/>
            <person name="Wall K."/>
            <person name="Wessler S."/>
            <person name="Yang G."/>
            <person name="Yin T."/>
            <person name="Douglas C."/>
            <person name="Marra M."/>
            <person name="Sandberg G."/>
            <person name="Van de Peer Y."/>
            <person name="Rokhsar D."/>
        </authorList>
    </citation>
    <scope>NUCLEOTIDE SEQUENCE [LARGE SCALE GENOMIC DNA]</scope>
    <source>
        <strain evidence="2">cv. Nisqually</strain>
    </source>
</reference>